<dbReference type="SUPFAM" id="SSF55781">
    <property type="entry name" value="GAF domain-like"/>
    <property type="match status" value="1"/>
</dbReference>
<feature type="domain" description="GAF" evidence="1">
    <location>
        <begin position="28"/>
        <end position="168"/>
    </location>
</feature>
<comment type="caution">
    <text evidence="2">The sequence shown here is derived from an EMBL/GenBank/DDBJ whole genome shotgun (WGS) entry which is preliminary data.</text>
</comment>
<proteinExistence type="predicted"/>
<evidence type="ECO:0000313" key="3">
    <source>
        <dbReference type="Proteomes" id="UP000194873"/>
    </source>
</evidence>
<evidence type="ECO:0000259" key="1">
    <source>
        <dbReference type="SMART" id="SM00065"/>
    </source>
</evidence>
<dbReference type="Gene3D" id="3.30.450.40">
    <property type="match status" value="1"/>
</dbReference>
<dbReference type="InterPro" id="IPR003018">
    <property type="entry name" value="GAF"/>
</dbReference>
<dbReference type="PANTHER" id="PTHR43102:SF2">
    <property type="entry name" value="GAF DOMAIN-CONTAINING PROTEIN"/>
    <property type="match status" value="1"/>
</dbReference>
<dbReference type="Pfam" id="PF01590">
    <property type="entry name" value="GAF"/>
    <property type="match status" value="1"/>
</dbReference>
<protein>
    <recommendedName>
        <fullName evidence="1">GAF domain-containing protein</fullName>
    </recommendedName>
</protein>
<dbReference type="InterPro" id="IPR029016">
    <property type="entry name" value="GAF-like_dom_sf"/>
</dbReference>
<gene>
    <name evidence="2" type="ORF">BXP70_26905</name>
</gene>
<dbReference type="EMBL" id="MTSE01000037">
    <property type="protein sequence ID" value="OUJ69180.1"/>
    <property type="molecule type" value="Genomic_DNA"/>
</dbReference>
<dbReference type="SMART" id="SM00065">
    <property type="entry name" value="GAF"/>
    <property type="match status" value="1"/>
</dbReference>
<dbReference type="PANTHER" id="PTHR43102">
    <property type="entry name" value="SLR1143 PROTEIN"/>
    <property type="match status" value="1"/>
</dbReference>
<accession>A0A243W6A6</accession>
<dbReference type="OrthoDB" id="9811889at2"/>
<sequence length="242" mass="26405">MTEYAHLIPANDPQRLAALQAYRLLGTTPDAVFDELTRLVAQLFAMPIALISLVAEGTVEFTGNFGLSEVRAVDRPDSICSVAVLQDTTTIFEDLHANPCALTNPMAAQQLNLGFYAGHPLHTPAGYNIGALCLIDHQPRSLSEAERQRLEALAGIVLELFDLRLAVLEQPAVAVALWETIYQRISTSLTRLETLRSLSTWEESAATPAAQLYQRSIDEEAQLVLQALQGEVRAALRQVAAS</sequence>
<name>A0A243W6A6_9BACT</name>
<dbReference type="AlphaFoldDB" id="A0A243W6A6"/>
<evidence type="ECO:0000313" key="2">
    <source>
        <dbReference type="EMBL" id="OUJ69180.1"/>
    </source>
</evidence>
<dbReference type="Proteomes" id="UP000194873">
    <property type="component" value="Unassembled WGS sequence"/>
</dbReference>
<keyword evidence="3" id="KW-1185">Reference proteome</keyword>
<reference evidence="2 3" key="1">
    <citation type="submission" date="2017-01" db="EMBL/GenBank/DDBJ databases">
        <title>A new Hymenobacter.</title>
        <authorList>
            <person name="Liang Y."/>
            <person name="Feng F."/>
        </authorList>
    </citation>
    <scope>NUCLEOTIDE SEQUENCE [LARGE SCALE GENOMIC DNA]</scope>
    <source>
        <strain evidence="2">MIMBbqt21</strain>
    </source>
</reference>
<dbReference type="RefSeq" id="WP_086597209.1">
    <property type="nucleotide sequence ID" value="NZ_MTSE01000037.1"/>
</dbReference>
<organism evidence="2 3">
    <name type="scientific">Hymenobacter crusticola</name>
    <dbReference type="NCBI Taxonomy" id="1770526"/>
    <lineage>
        <taxon>Bacteria</taxon>
        <taxon>Pseudomonadati</taxon>
        <taxon>Bacteroidota</taxon>
        <taxon>Cytophagia</taxon>
        <taxon>Cytophagales</taxon>
        <taxon>Hymenobacteraceae</taxon>
        <taxon>Hymenobacter</taxon>
    </lineage>
</organism>